<dbReference type="EMBL" id="JAGIZA010000003">
    <property type="protein sequence ID" value="MBP0492234.1"/>
    <property type="molecule type" value="Genomic_DNA"/>
</dbReference>
<dbReference type="InterPro" id="IPR002401">
    <property type="entry name" value="Cyt_P450_E_grp-I"/>
</dbReference>
<protein>
    <submittedName>
        <fullName evidence="9">Cytochrome P450</fullName>
    </submittedName>
</protein>
<dbReference type="InterPro" id="IPR001128">
    <property type="entry name" value="Cyt_P450"/>
</dbReference>
<dbReference type="PANTHER" id="PTHR24291">
    <property type="entry name" value="CYTOCHROME P450 FAMILY 4"/>
    <property type="match status" value="1"/>
</dbReference>
<organism evidence="9 10">
    <name type="scientific">Roseomonas indoligenes</name>
    <dbReference type="NCBI Taxonomy" id="2820811"/>
    <lineage>
        <taxon>Bacteria</taxon>
        <taxon>Pseudomonadati</taxon>
        <taxon>Pseudomonadota</taxon>
        <taxon>Alphaproteobacteria</taxon>
        <taxon>Acetobacterales</taxon>
        <taxon>Roseomonadaceae</taxon>
        <taxon>Roseomonas</taxon>
    </lineage>
</organism>
<dbReference type="GO" id="GO:0005506">
    <property type="term" value="F:iron ion binding"/>
    <property type="evidence" value="ECO:0007669"/>
    <property type="project" value="InterPro"/>
</dbReference>
<reference evidence="9" key="1">
    <citation type="submission" date="2021-03" db="EMBL/GenBank/DDBJ databases">
        <authorList>
            <person name="So Y."/>
        </authorList>
    </citation>
    <scope>NUCLEOTIDE SEQUENCE</scope>
    <source>
        <strain evidence="9">SG15</strain>
    </source>
</reference>
<proteinExistence type="inferred from homology"/>
<feature type="binding site" description="axial binding residue" evidence="7">
    <location>
        <position position="403"/>
    </location>
    <ligand>
        <name>heme</name>
        <dbReference type="ChEBI" id="CHEBI:30413"/>
    </ligand>
    <ligandPart>
        <name>Fe</name>
        <dbReference type="ChEBI" id="CHEBI:18248"/>
    </ligandPart>
</feature>
<dbReference type="PROSITE" id="PS00086">
    <property type="entry name" value="CYTOCHROME_P450"/>
    <property type="match status" value="1"/>
</dbReference>
<evidence type="ECO:0000256" key="7">
    <source>
        <dbReference type="PIRSR" id="PIRSR602401-1"/>
    </source>
</evidence>
<keyword evidence="5 7" id="KW-0408">Iron</keyword>
<keyword evidence="2 7" id="KW-0349">Heme</keyword>
<dbReference type="PRINTS" id="PR00385">
    <property type="entry name" value="P450"/>
</dbReference>
<gene>
    <name evidence="9" type="ORF">J5Y10_05515</name>
</gene>
<dbReference type="GO" id="GO:0016705">
    <property type="term" value="F:oxidoreductase activity, acting on paired donors, with incorporation or reduction of molecular oxygen"/>
    <property type="evidence" value="ECO:0007669"/>
    <property type="project" value="InterPro"/>
</dbReference>
<evidence type="ECO:0000256" key="4">
    <source>
        <dbReference type="ARBA" id="ARBA00023002"/>
    </source>
</evidence>
<dbReference type="AlphaFoldDB" id="A0A940MWR6"/>
<evidence type="ECO:0000256" key="8">
    <source>
        <dbReference type="RuleBase" id="RU000461"/>
    </source>
</evidence>
<dbReference type="SUPFAM" id="SSF48264">
    <property type="entry name" value="Cytochrome P450"/>
    <property type="match status" value="1"/>
</dbReference>
<name>A0A940MWR6_9PROT</name>
<evidence type="ECO:0000313" key="9">
    <source>
        <dbReference type="EMBL" id="MBP0492234.1"/>
    </source>
</evidence>
<keyword evidence="3 7" id="KW-0479">Metal-binding</keyword>
<dbReference type="Proteomes" id="UP000677537">
    <property type="component" value="Unassembled WGS sequence"/>
</dbReference>
<dbReference type="InterPro" id="IPR036396">
    <property type="entry name" value="Cyt_P450_sf"/>
</dbReference>
<dbReference type="InterPro" id="IPR050196">
    <property type="entry name" value="Cytochrome_P450_Monoox"/>
</dbReference>
<dbReference type="InterPro" id="IPR017972">
    <property type="entry name" value="Cyt_P450_CS"/>
</dbReference>
<dbReference type="GO" id="GO:0020037">
    <property type="term" value="F:heme binding"/>
    <property type="evidence" value="ECO:0007669"/>
    <property type="project" value="InterPro"/>
</dbReference>
<comment type="cofactor">
    <cofactor evidence="7">
        <name>heme</name>
        <dbReference type="ChEBI" id="CHEBI:30413"/>
    </cofactor>
</comment>
<dbReference type="Gene3D" id="1.10.630.10">
    <property type="entry name" value="Cytochrome P450"/>
    <property type="match status" value="1"/>
</dbReference>
<evidence type="ECO:0000313" key="10">
    <source>
        <dbReference type="Proteomes" id="UP000677537"/>
    </source>
</evidence>
<evidence type="ECO:0000256" key="2">
    <source>
        <dbReference type="ARBA" id="ARBA00022617"/>
    </source>
</evidence>
<evidence type="ECO:0000256" key="5">
    <source>
        <dbReference type="ARBA" id="ARBA00023004"/>
    </source>
</evidence>
<dbReference type="Pfam" id="PF00067">
    <property type="entry name" value="p450"/>
    <property type="match status" value="1"/>
</dbReference>
<evidence type="ECO:0000256" key="6">
    <source>
        <dbReference type="ARBA" id="ARBA00023033"/>
    </source>
</evidence>
<dbReference type="RefSeq" id="WP_209371643.1">
    <property type="nucleotide sequence ID" value="NZ_JAGIZA010000003.1"/>
</dbReference>
<keyword evidence="6 8" id="KW-0503">Monooxygenase</keyword>
<dbReference type="GO" id="GO:0004497">
    <property type="term" value="F:monooxygenase activity"/>
    <property type="evidence" value="ECO:0007669"/>
    <property type="project" value="UniProtKB-KW"/>
</dbReference>
<comment type="similarity">
    <text evidence="1 8">Belongs to the cytochrome P450 family.</text>
</comment>
<evidence type="ECO:0000256" key="3">
    <source>
        <dbReference type="ARBA" id="ARBA00022723"/>
    </source>
</evidence>
<keyword evidence="10" id="KW-1185">Reference proteome</keyword>
<dbReference type="PRINTS" id="PR00463">
    <property type="entry name" value="EP450I"/>
</dbReference>
<comment type="caution">
    <text evidence="9">The sequence shown here is derived from an EMBL/GenBank/DDBJ whole genome shotgun (WGS) entry which is preliminary data.</text>
</comment>
<accession>A0A940MWR6</accession>
<keyword evidence="4 8" id="KW-0560">Oxidoreductase</keyword>
<sequence>MPDIHQPDLARLTPPEAPLGSLALLRAIIRNPLEALPREAFESALTRRTLLGRERVFVTGPDLIQTVLLTEADAFVKSDAMRRALSPALGDGILTADGERWRWQRRAVAPIFRPDRVNGFLRPMLDAAAATRDRWLALPPGSTVELGHEMMRTTFDIIVETMLSGHGAIDVARVERGITDYLASTGWSIALAMARAPGWTPYPGQRRAARARDYLRGELLRLVEERRRLGSERDDLIASLLAARDPETGQAMDDRDIADNLLTFITAGHETTALALTWAFYLLARHPEEEERLLAEIASAAGSSPLQPSQVSALTRTRQAVQEVLRLYPPAPIIARTTTRAVQLGEERVEAGANVLLPVVATHRLPDLWPDPDRFDPSRFDPAPAKARHRYAWLPFGGGPRICIGLGFALEEATAILATLLPALRLRPDPAFDPGLQMRITLRPARGMPMRVERR</sequence>
<evidence type="ECO:0000256" key="1">
    <source>
        <dbReference type="ARBA" id="ARBA00010617"/>
    </source>
</evidence>
<dbReference type="PANTHER" id="PTHR24291:SF50">
    <property type="entry name" value="BIFUNCTIONAL ALBAFLAVENONE MONOOXYGENASE_TERPENE SYNTHASE"/>
    <property type="match status" value="1"/>
</dbReference>